<feature type="region of interest" description="Disordered" evidence="1">
    <location>
        <begin position="37"/>
        <end position="85"/>
    </location>
</feature>
<accession>A0A4Z2IZ10</accession>
<proteinExistence type="predicted"/>
<name>A0A4Z2IZ10_9TELE</name>
<feature type="compositionally biased region" description="Polar residues" evidence="1">
    <location>
        <begin position="39"/>
        <end position="48"/>
    </location>
</feature>
<comment type="caution">
    <text evidence="2">The sequence shown here is derived from an EMBL/GenBank/DDBJ whole genome shotgun (WGS) entry which is preliminary data.</text>
</comment>
<reference evidence="2 3" key="1">
    <citation type="submission" date="2019-03" db="EMBL/GenBank/DDBJ databases">
        <title>First draft genome of Liparis tanakae, snailfish: a comprehensive survey of snailfish specific genes.</title>
        <authorList>
            <person name="Kim W."/>
            <person name="Song I."/>
            <person name="Jeong J.-H."/>
            <person name="Kim D."/>
            <person name="Kim S."/>
            <person name="Ryu S."/>
            <person name="Song J.Y."/>
            <person name="Lee S.K."/>
        </authorList>
    </citation>
    <scope>NUCLEOTIDE SEQUENCE [LARGE SCALE GENOMIC DNA]</scope>
    <source>
        <tissue evidence="2">Muscle</tissue>
    </source>
</reference>
<dbReference type="Proteomes" id="UP000314294">
    <property type="component" value="Unassembled WGS sequence"/>
</dbReference>
<dbReference type="EMBL" id="SRLO01000038">
    <property type="protein sequence ID" value="TNN82532.1"/>
    <property type="molecule type" value="Genomic_DNA"/>
</dbReference>
<evidence type="ECO:0000313" key="3">
    <source>
        <dbReference type="Proteomes" id="UP000314294"/>
    </source>
</evidence>
<organism evidence="2 3">
    <name type="scientific">Liparis tanakae</name>
    <name type="common">Tanaka's snailfish</name>
    <dbReference type="NCBI Taxonomy" id="230148"/>
    <lineage>
        <taxon>Eukaryota</taxon>
        <taxon>Metazoa</taxon>
        <taxon>Chordata</taxon>
        <taxon>Craniata</taxon>
        <taxon>Vertebrata</taxon>
        <taxon>Euteleostomi</taxon>
        <taxon>Actinopterygii</taxon>
        <taxon>Neopterygii</taxon>
        <taxon>Teleostei</taxon>
        <taxon>Neoteleostei</taxon>
        <taxon>Acanthomorphata</taxon>
        <taxon>Eupercaria</taxon>
        <taxon>Perciformes</taxon>
        <taxon>Cottioidei</taxon>
        <taxon>Cottales</taxon>
        <taxon>Liparidae</taxon>
        <taxon>Liparis</taxon>
    </lineage>
</organism>
<gene>
    <name evidence="2" type="ORF">EYF80_007050</name>
</gene>
<keyword evidence="3" id="KW-1185">Reference proteome</keyword>
<evidence type="ECO:0000313" key="2">
    <source>
        <dbReference type="EMBL" id="TNN82532.1"/>
    </source>
</evidence>
<evidence type="ECO:0000256" key="1">
    <source>
        <dbReference type="SAM" id="MobiDB-lite"/>
    </source>
</evidence>
<dbReference type="AlphaFoldDB" id="A0A4Z2IZ10"/>
<sequence>MTGATGRYIDRYYMEHHGKTRGMFLCATEVSGVGVHTVIPSQPQTETSIGDPLLSQAESPPPRAHSGPEAQRTGSGRCDQPGEDE</sequence>
<protein>
    <submittedName>
        <fullName evidence="2">Uncharacterized protein</fullName>
    </submittedName>
</protein>